<keyword evidence="3 5" id="KW-0396">Initiation factor</keyword>
<comment type="function">
    <text evidence="5">Component of the eukaryotic translation initiation factor 3 (eIF-3) complex, which is involved in protein synthesis of a specialized repertoire of mRNAs and, together with other initiation factors, stimulates binding of mRNA and methionyl-tRNAi to the 40S ribosome. The eIF-3 complex specifically targets and initiates translation of a subset of mRNAs involved in cell proliferation.</text>
</comment>
<dbReference type="WBParaSite" id="TREG1_78210.1">
    <property type="protein sequence ID" value="TREG1_78210.1"/>
    <property type="gene ID" value="TREG1_78210"/>
</dbReference>
<dbReference type="InterPro" id="IPR045237">
    <property type="entry name" value="COPS7/eIF3m"/>
</dbReference>
<comment type="similarity">
    <text evidence="1">Belongs to the CSN7/EIF3M family. CSN7 subfamily.</text>
</comment>
<evidence type="ECO:0000256" key="3">
    <source>
        <dbReference type="ARBA" id="ARBA00022540"/>
    </source>
</evidence>
<evidence type="ECO:0000256" key="5">
    <source>
        <dbReference type="HAMAP-Rule" id="MF_03012"/>
    </source>
</evidence>
<dbReference type="GO" id="GO:0001732">
    <property type="term" value="P:formation of cytoplasmic translation initiation complex"/>
    <property type="evidence" value="ECO:0007669"/>
    <property type="project" value="UniProtKB-UniRule"/>
</dbReference>
<dbReference type="Proteomes" id="UP000050795">
    <property type="component" value="Unassembled WGS sequence"/>
</dbReference>
<feature type="domain" description="PCI" evidence="6">
    <location>
        <begin position="184"/>
        <end position="346"/>
    </location>
</feature>
<dbReference type="InterPro" id="IPR040750">
    <property type="entry name" value="eIF3m_C_helix"/>
</dbReference>
<comment type="subunit">
    <text evidence="5">Component of the eukaryotic translation initiation factor 3 (eIF-3) complex.</text>
</comment>
<evidence type="ECO:0000259" key="6">
    <source>
        <dbReference type="PROSITE" id="PS50250"/>
    </source>
</evidence>
<evidence type="ECO:0000313" key="7">
    <source>
        <dbReference type="Proteomes" id="UP000050795"/>
    </source>
</evidence>
<name>A0AA85KAV0_TRIRE</name>
<dbReference type="InterPro" id="IPR027528">
    <property type="entry name" value="eIF3m"/>
</dbReference>
<reference evidence="7" key="1">
    <citation type="submission" date="2022-06" db="EMBL/GenBank/DDBJ databases">
        <authorList>
            <person name="Berger JAMES D."/>
            <person name="Berger JAMES D."/>
        </authorList>
    </citation>
    <scope>NUCLEOTIDE SEQUENCE [LARGE SCALE GENOMIC DNA]</scope>
</reference>
<evidence type="ECO:0000256" key="1">
    <source>
        <dbReference type="ARBA" id="ARBA00008482"/>
    </source>
</evidence>
<evidence type="ECO:0000256" key="2">
    <source>
        <dbReference type="ARBA" id="ARBA00022490"/>
    </source>
</evidence>
<dbReference type="InterPro" id="IPR000717">
    <property type="entry name" value="PCI_dom"/>
</dbReference>
<dbReference type="HAMAP" id="MF_03012">
    <property type="entry name" value="eIF3m"/>
    <property type="match status" value="1"/>
</dbReference>
<evidence type="ECO:0000256" key="4">
    <source>
        <dbReference type="ARBA" id="ARBA00022917"/>
    </source>
</evidence>
<dbReference type="GO" id="GO:0033290">
    <property type="term" value="C:eukaryotic 48S preinitiation complex"/>
    <property type="evidence" value="ECO:0007669"/>
    <property type="project" value="UniProtKB-UniRule"/>
</dbReference>
<comment type="subcellular location">
    <subcellularLocation>
        <location evidence="5">Cytoplasm</location>
    </subcellularLocation>
</comment>
<keyword evidence="7" id="KW-1185">Reference proteome</keyword>
<keyword evidence="2 5" id="KW-0963">Cytoplasm</keyword>
<dbReference type="PANTHER" id="PTHR15350">
    <property type="entry name" value="COP9 SIGNALOSOME COMPLEX SUBUNIT 7/DENDRITIC CELL PROTEIN GA17"/>
    <property type="match status" value="1"/>
</dbReference>
<accession>A0AA85KAV0</accession>
<protein>
    <recommendedName>
        <fullName evidence="5">Eukaryotic translation initiation factor 3 subunit M</fullName>
        <shortName evidence="5">eIF3m</shortName>
    </recommendedName>
</protein>
<sequence>MSVAVFIQCSEAKQVSELKKFLKSYGAKGLDNTECKDNTWPDELIKCIKHLDICWKDETVAEADANDVLTSVASLFIQLPPTKLVDAVHLLCEKLLDFTGENTRRHKSKLFPLNLLFCGLNPKSHPRYEIYLALIECAEKLGVLNQVITDPKKVASWLTECNCTVEEYQKVWQRLYDAHMTLGENRKAIEAMIYLLSTYDETTAIHARKNAIKCIISVLQDPSLLSHDQLYTLKPVQYLEGEPVHDFFKIFVSGDLNTFKKFLAKHPNFLNQNNLNEEACIHKLRLLTLMQLSENLSELSYSEAAAHLNLEIEEVEPFIIEAVRQRAVACKLDQVQKKILITGAFPRTFGRPQWINLHDTLIQWRSHLGTVQSSLSMMVQNKVQ</sequence>
<reference evidence="8" key="2">
    <citation type="submission" date="2023-11" db="UniProtKB">
        <authorList>
            <consortium name="WormBaseParasite"/>
        </authorList>
    </citation>
    <scope>IDENTIFICATION</scope>
</reference>
<dbReference type="AlphaFoldDB" id="A0AA85KAV0"/>
<keyword evidence="4 5" id="KW-0648">Protein biosynthesis</keyword>
<dbReference type="SMART" id="SM00088">
    <property type="entry name" value="PINT"/>
    <property type="match status" value="1"/>
</dbReference>
<dbReference type="Pfam" id="PF01399">
    <property type="entry name" value="PCI"/>
    <property type="match status" value="1"/>
</dbReference>
<dbReference type="GO" id="GO:0016282">
    <property type="term" value="C:eukaryotic 43S preinitiation complex"/>
    <property type="evidence" value="ECO:0007669"/>
    <property type="project" value="UniProtKB-UniRule"/>
</dbReference>
<dbReference type="PANTHER" id="PTHR15350:SF2">
    <property type="entry name" value="EUKARYOTIC TRANSLATION INITIATION FACTOR 3 SUBUNIT M"/>
    <property type="match status" value="1"/>
</dbReference>
<comment type="similarity">
    <text evidence="5">Belongs to the eIF-3 subunit M family.</text>
</comment>
<dbReference type="PROSITE" id="PS50250">
    <property type="entry name" value="PCI"/>
    <property type="match status" value="1"/>
</dbReference>
<evidence type="ECO:0000313" key="8">
    <source>
        <dbReference type="WBParaSite" id="TREG1_78210.1"/>
    </source>
</evidence>
<dbReference type="GO" id="GO:0003743">
    <property type="term" value="F:translation initiation factor activity"/>
    <property type="evidence" value="ECO:0007669"/>
    <property type="project" value="UniProtKB-UniRule"/>
</dbReference>
<dbReference type="GO" id="GO:0071541">
    <property type="term" value="C:eukaryotic translation initiation factor 3 complex, eIF3m"/>
    <property type="evidence" value="ECO:0007669"/>
    <property type="project" value="UniProtKB-UniRule"/>
</dbReference>
<organism evidence="7 8">
    <name type="scientific">Trichobilharzia regenti</name>
    <name type="common">Nasal bird schistosome</name>
    <dbReference type="NCBI Taxonomy" id="157069"/>
    <lineage>
        <taxon>Eukaryota</taxon>
        <taxon>Metazoa</taxon>
        <taxon>Spiralia</taxon>
        <taxon>Lophotrochozoa</taxon>
        <taxon>Platyhelminthes</taxon>
        <taxon>Trematoda</taxon>
        <taxon>Digenea</taxon>
        <taxon>Strigeidida</taxon>
        <taxon>Schistosomatoidea</taxon>
        <taxon>Schistosomatidae</taxon>
        <taxon>Trichobilharzia</taxon>
    </lineage>
</organism>
<proteinExistence type="inferred from homology"/>
<dbReference type="Pfam" id="PF18005">
    <property type="entry name" value="eIF3m_C_helix"/>
    <property type="match status" value="1"/>
</dbReference>